<dbReference type="EMBL" id="QUNO01000004">
    <property type="protein sequence ID" value="REH49761.1"/>
    <property type="molecule type" value="Genomic_DNA"/>
</dbReference>
<name>A0A3E0HTP3_9PSEU</name>
<reference evidence="1 2" key="1">
    <citation type="submission" date="2018-08" db="EMBL/GenBank/DDBJ databases">
        <title>Genomic Encyclopedia of Archaeal and Bacterial Type Strains, Phase II (KMG-II): from individual species to whole genera.</title>
        <authorList>
            <person name="Goeker M."/>
        </authorList>
    </citation>
    <scope>NUCLEOTIDE SEQUENCE [LARGE SCALE GENOMIC DNA]</scope>
    <source>
        <strain evidence="1 2">DSM 45791</strain>
    </source>
</reference>
<dbReference type="Proteomes" id="UP000256269">
    <property type="component" value="Unassembled WGS sequence"/>
</dbReference>
<dbReference type="AlphaFoldDB" id="A0A3E0HTP3"/>
<gene>
    <name evidence="1" type="ORF">BCF44_10424</name>
</gene>
<dbReference type="OrthoDB" id="3689303at2"/>
<organism evidence="1 2">
    <name type="scientific">Kutzneria buriramensis</name>
    <dbReference type="NCBI Taxonomy" id="1045776"/>
    <lineage>
        <taxon>Bacteria</taxon>
        <taxon>Bacillati</taxon>
        <taxon>Actinomycetota</taxon>
        <taxon>Actinomycetes</taxon>
        <taxon>Pseudonocardiales</taxon>
        <taxon>Pseudonocardiaceae</taxon>
        <taxon>Kutzneria</taxon>
    </lineage>
</organism>
<sequence>MPIITKLTSRIDGSEYPFQKRDFPTTLISAVTECGCKLGEHSYTTIAVTQTDSATLERRKCVCSGCHECETYEVRVMPHAPSTGRRHSEPIGRSAS</sequence>
<dbReference type="RefSeq" id="WP_116174345.1">
    <property type="nucleotide sequence ID" value="NZ_CP144375.1"/>
</dbReference>
<evidence type="ECO:0000313" key="2">
    <source>
        <dbReference type="Proteomes" id="UP000256269"/>
    </source>
</evidence>
<accession>A0A3E0HTP3</accession>
<protein>
    <submittedName>
        <fullName evidence="1">Uncharacterized protein</fullName>
    </submittedName>
</protein>
<comment type="caution">
    <text evidence="1">The sequence shown here is derived from an EMBL/GenBank/DDBJ whole genome shotgun (WGS) entry which is preliminary data.</text>
</comment>
<keyword evidence="2" id="KW-1185">Reference proteome</keyword>
<proteinExistence type="predicted"/>
<evidence type="ECO:0000313" key="1">
    <source>
        <dbReference type="EMBL" id="REH49761.1"/>
    </source>
</evidence>